<sequence>MRRILLATLGESTGDDAVRTLLPLIAVASLGVGGSLLGVLNALPFLWYLCAHRQIGAAVDALGHRRAVLLGNGLRVLTVTTLILLLVTGHLSVLALLVLAATIGLGDALFTTGHSSMVPAVVGRERTADCYQRIEGISAVARVSSPAAVSALLRLASPALALGLGGAAYLFSLITLATMPHRRSPDANSPESAEASRSRAGQRPSPTSRPGWTVRRVLSTRGLSHLTLSTMLLNSAAMVSGTALVLFALTTLGLPTSTVALFTAAGALGALLGATFSTPLRTRLPTGGAKLCATAGVALSSLVIPAAFLLPAAQAVTIAVGELLVAACATASTIVGSDVPARLVPQQQLGRASAAIRLLTIGVMPVTSVLGGLLIAASSPVAALLGAAGLAATACLPLLRIRRWSPPPPPEEPA</sequence>
<dbReference type="KEGG" id="brz:CFK38_05355"/>
<protein>
    <recommendedName>
        <fullName evidence="10">MFS transporter</fullName>
    </recommendedName>
</protein>
<dbReference type="Proteomes" id="UP000218165">
    <property type="component" value="Chromosome"/>
</dbReference>
<feature type="transmembrane region" description="Helical" evidence="7">
    <location>
        <begin position="259"/>
        <end position="279"/>
    </location>
</feature>
<keyword evidence="3 7" id="KW-0812">Transmembrane</keyword>
<dbReference type="InterPro" id="IPR036259">
    <property type="entry name" value="MFS_trans_sf"/>
</dbReference>
<dbReference type="OrthoDB" id="9815525at2"/>
<organism evidence="8 9">
    <name type="scientific">Brachybacterium vulturis</name>
    <dbReference type="NCBI Taxonomy" id="2017484"/>
    <lineage>
        <taxon>Bacteria</taxon>
        <taxon>Bacillati</taxon>
        <taxon>Actinomycetota</taxon>
        <taxon>Actinomycetes</taxon>
        <taxon>Micrococcales</taxon>
        <taxon>Dermabacteraceae</taxon>
        <taxon>Brachybacterium</taxon>
    </lineage>
</organism>
<dbReference type="AlphaFoldDB" id="A0A291GKZ3"/>
<dbReference type="EMBL" id="CP023563">
    <property type="protein sequence ID" value="ATG51019.1"/>
    <property type="molecule type" value="Genomic_DNA"/>
</dbReference>
<dbReference type="PANTHER" id="PTHR23513:SF11">
    <property type="entry name" value="STAPHYLOFERRIN A TRANSPORTER"/>
    <property type="match status" value="1"/>
</dbReference>
<accession>A0A291GKZ3</accession>
<dbReference type="GO" id="GO:0005886">
    <property type="term" value="C:plasma membrane"/>
    <property type="evidence" value="ECO:0007669"/>
    <property type="project" value="UniProtKB-SubCell"/>
</dbReference>
<feature type="transmembrane region" description="Helical" evidence="7">
    <location>
        <begin position="93"/>
        <end position="113"/>
    </location>
</feature>
<feature type="transmembrane region" description="Helical" evidence="7">
    <location>
        <begin position="381"/>
        <end position="399"/>
    </location>
</feature>
<feature type="region of interest" description="Disordered" evidence="6">
    <location>
        <begin position="182"/>
        <end position="213"/>
    </location>
</feature>
<evidence type="ECO:0000256" key="7">
    <source>
        <dbReference type="SAM" id="Phobius"/>
    </source>
</evidence>
<feature type="transmembrane region" description="Helical" evidence="7">
    <location>
        <begin position="231"/>
        <end position="253"/>
    </location>
</feature>
<evidence type="ECO:0008006" key="10">
    <source>
        <dbReference type="Google" id="ProtNLM"/>
    </source>
</evidence>
<dbReference type="InterPro" id="IPR011701">
    <property type="entry name" value="MFS"/>
</dbReference>
<dbReference type="PANTHER" id="PTHR23513">
    <property type="entry name" value="INTEGRAL MEMBRANE EFFLUX PROTEIN-RELATED"/>
    <property type="match status" value="1"/>
</dbReference>
<evidence type="ECO:0000256" key="4">
    <source>
        <dbReference type="ARBA" id="ARBA00022989"/>
    </source>
</evidence>
<keyword evidence="2" id="KW-1003">Cell membrane</keyword>
<dbReference type="GO" id="GO:0022857">
    <property type="term" value="F:transmembrane transporter activity"/>
    <property type="evidence" value="ECO:0007669"/>
    <property type="project" value="InterPro"/>
</dbReference>
<evidence type="ECO:0000313" key="9">
    <source>
        <dbReference type="Proteomes" id="UP000218165"/>
    </source>
</evidence>
<keyword evidence="5 7" id="KW-0472">Membrane</keyword>
<evidence type="ECO:0000256" key="2">
    <source>
        <dbReference type="ARBA" id="ARBA00022475"/>
    </source>
</evidence>
<comment type="subcellular location">
    <subcellularLocation>
        <location evidence="1">Cell membrane</location>
        <topology evidence="1">Multi-pass membrane protein</topology>
    </subcellularLocation>
</comment>
<dbReference type="Pfam" id="PF07690">
    <property type="entry name" value="MFS_1"/>
    <property type="match status" value="1"/>
</dbReference>
<gene>
    <name evidence="8" type="ORF">CFK38_05355</name>
</gene>
<dbReference type="SUPFAM" id="SSF103473">
    <property type="entry name" value="MFS general substrate transporter"/>
    <property type="match status" value="1"/>
</dbReference>
<reference evidence="9" key="1">
    <citation type="submission" date="2017-09" db="EMBL/GenBank/DDBJ databases">
        <title>Brachybacterium sp. VM2412.</title>
        <authorList>
            <person name="Tak E.J."/>
            <person name="Bae J.-W."/>
        </authorList>
    </citation>
    <scope>NUCLEOTIDE SEQUENCE [LARGE SCALE GENOMIC DNA]</scope>
    <source>
        <strain evidence="9">VM2412</strain>
    </source>
</reference>
<dbReference type="RefSeq" id="WP_096802157.1">
    <property type="nucleotide sequence ID" value="NZ_CP023563.1"/>
</dbReference>
<keyword evidence="4 7" id="KW-1133">Transmembrane helix</keyword>
<keyword evidence="9" id="KW-1185">Reference proteome</keyword>
<evidence type="ECO:0000313" key="8">
    <source>
        <dbReference type="EMBL" id="ATG51019.1"/>
    </source>
</evidence>
<evidence type="ECO:0000256" key="3">
    <source>
        <dbReference type="ARBA" id="ARBA00022692"/>
    </source>
</evidence>
<evidence type="ECO:0000256" key="6">
    <source>
        <dbReference type="SAM" id="MobiDB-lite"/>
    </source>
</evidence>
<proteinExistence type="predicted"/>
<dbReference type="Gene3D" id="1.20.1250.20">
    <property type="entry name" value="MFS general substrate transporter like domains"/>
    <property type="match status" value="1"/>
</dbReference>
<feature type="transmembrane region" description="Helical" evidence="7">
    <location>
        <begin position="24"/>
        <end position="47"/>
    </location>
</feature>
<feature type="transmembrane region" description="Helical" evidence="7">
    <location>
        <begin position="291"/>
        <end position="310"/>
    </location>
</feature>
<name>A0A291GKZ3_9MICO</name>
<feature type="transmembrane region" description="Helical" evidence="7">
    <location>
        <begin position="356"/>
        <end position="375"/>
    </location>
</feature>
<feature type="transmembrane region" description="Helical" evidence="7">
    <location>
        <begin position="316"/>
        <end position="335"/>
    </location>
</feature>
<feature type="transmembrane region" description="Helical" evidence="7">
    <location>
        <begin position="159"/>
        <end position="179"/>
    </location>
</feature>
<evidence type="ECO:0000256" key="5">
    <source>
        <dbReference type="ARBA" id="ARBA00023136"/>
    </source>
</evidence>
<evidence type="ECO:0000256" key="1">
    <source>
        <dbReference type="ARBA" id="ARBA00004651"/>
    </source>
</evidence>